<proteinExistence type="predicted"/>
<evidence type="ECO:0000313" key="4">
    <source>
        <dbReference type="Proteomes" id="UP001597525"/>
    </source>
</evidence>
<dbReference type="InterPro" id="IPR008929">
    <property type="entry name" value="Chondroitin_lyas"/>
</dbReference>
<dbReference type="Gene3D" id="1.50.10.100">
    <property type="entry name" value="Chondroitin AC/alginate lyase"/>
    <property type="match status" value="1"/>
</dbReference>
<protein>
    <submittedName>
        <fullName evidence="3">Heparinase II/III family protein</fullName>
    </submittedName>
</protein>
<evidence type="ECO:0000313" key="3">
    <source>
        <dbReference type="EMBL" id="MFD2967068.1"/>
    </source>
</evidence>
<accession>A0ABW6BES3</accession>
<dbReference type="SUPFAM" id="SSF48230">
    <property type="entry name" value="Chondroitin AC/alginate lyase"/>
    <property type="match status" value="1"/>
</dbReference>
<sequence>MGGLTILSVWARTRFGEGKLCMMKKPQIFVLVIFLLSLPAVYGQSILSKKINPDLSSYSMSHIQDWRKQTKADLETMLDDLDAAQKESFIKVAERANSFSWPPLLATVYLEFQSTGNRTNYERLVDERRKILCQLVLGELMEKRGRFLSQIANGLWLTLEESTWVSPAHIVSQRSGAGLPDPTDRYIDLVAARTAADLSFLYFLMKDDLDMVSPHLARKIKKELSDRIIKPYIKDSYWWMSFDTDFINNWNIWINTNVLKTILLVEDDEQQLHAVLRKLLLSADRFIDSYPEDGAIDEGASYWSHAGGELGQLLLWLTSSSADRLSFADQQKINNIGHYIQHTHIADNVFVNFADASYRQIASAAKIWTYGMLFDDPQRKSLSAQMYALDKASFNTSSLHTFFMYLPYIHELDTWKIGQEEKESVFYESLGLSVISADTKGKGIAFAGMGGHNGVSHNHNDVGSFILYHDGVPVLIDVGVATYNKQTFSAARYSLWHTQSQWHNLPLINGVGQRDGKAFRATDVRYREDKGKAFYSLDIAKAYPESAKVHTWKRSFELDKRKQKINVVEDFELTQWLKPSELMFISQIRPTVQGGALIYALPDNRTMYLRFDGAKVRLKVEEKSTADERLRQQWGDYVYRSSVEIIGNSKKEKIAYTMEIK</sequence>
<comment type="subcellular location">
    <subcellularLocation>
        <location evidence="1">Cell envelope</location>
    </subcellularLocation>
</comment>
<comment type="caution">
    <text evidence="3">The sequence shown here is derived from an EMBL/GenBank/DDBJ whole genome shotgun (WGS) entry which is preliminary data.</text>
</comment>
<dbReference type="InterPro" id="IPR012480">
    <property type="entry name" value="Hepar_II_III_C"/>
</dbReference>
<organism evidence="3 4">
    <name type="scientific">Sphingobacterium bambusae</name>
    <dbReference type="NCBI Taxonomy" id="662858"/>
    <lineage>
        <taxon>Bacteria</taxon>
        <taxon>Pseudomonadati</taxon>
        <taxon>Bacteroidota</taxon>
        <taxon>Sphingobacteriia</taxon>
        <taxon>Sphingobacteriales</taxon>
        <taxon>Sphingobacteriaceae</taxon>
        <taxon>Sphingobacterium</taxon>
    </lineage>
</organism>
<reference evidence="4" key="1">
    <citation type="journal article" date="2019" name="Int. J. Syst. Evol. Microbiol.">
        <title>The Global Catalogue of Microorganisms (GCM) 10K type strain sequencing project: providing services to taxonomists for standard genome sequencing and annotation.</title>
        <authorList>
            <consortium name="The Broad Institute Genomics Platform"/>
            <consortium name="The Broad Institute Genome Sequencing Center for Infectious Disease"/>
            <person name="Wu L."/>
            <person name="Ma J."/>
        </authorList>
    </citation>
    <scope>NUCLEOTIDE SEQUENCE [LARGE SCALE GENOMIC DNA]</scope>
    <source>
        <strain evidence="4">KCTC 22814</strain>
    </source>
</reference>
<feature type="domain" description="Heparinase II/III-like C-terminal" evidence="2">
    <location>
        <begin position="424"/>
        <end position="618"/>
    </location>
</feature>
<keyword evidence="4" id="KW-1185">Reference proteome</keyword>
<name>A0ABW6BES3_9SPHI</name>
<dbReference type="Gene3D" id="2.70.98.70">
    <property type="match status" value="1"/>
</dbReference>
<evidence type="ECO:0000256" key="1">
    <source>
        <dbReference type="ARBA" id="ARBA00004196"/>
    </source>
</evidence>
<dbReference type="Pfam" id="PF07940">
    <property type="entry name" value="Hepar_II_III_C"/>
    <property type="match status" value="1"/>
</dbReference>
<dbReference type="Proteomes" id="UP001597525">
    <property type="component" value="Unassembled WGS sequence"/>
</dbReference>
<dbReference type="RefSeq" id="WP_320182763.1">
    <property type="nucleotide sequence ID" value="NZ_CP138332.1"/>
</dbReference>
<dbReference type="EMBL" id="JBHUPB010000004">
    <property type="protein sequence ID" value="MFD2967068.1"/>
    <property type="molecule type" value="Genomic_DNA"/>
</dbReference>
<evidence type="ECO:0000259" key="2">
    <source>
        <dbReference type="Pfam" id="PF07940"/>
    </source>
</evidence>
<gene>
    <name evidence="3" type="ORF">ACFS7Y_06710</name>
</gene>